<dbReference type="EMBL" id="JPKZ01000714">
    <property type="protein sequence ID" value="KHN85932.1"/>
    <property type="molecule type" value="Genomic_DNA"/>
</dbReference>
<dbReference type="InterPro" id="IPR036880">
    <property type="entry name" value="Kunitz_BPTI_sf"/>
</dbReference>
<evidence type="ECO:0000259" key="4">
    <source>
        <dbReference type="PROSITE" id="PS51390"/>
    </source>
</evidence>
<dbReference type="FunFam" id="4.10.410.10:FF:000047">
    <property type="entry name" value="Protein CBG06419"/>
    <property type="match status" value="1"/>
</dbReference>
<dbReference type="STRING" id="6265.A0A0B2VX70"/>
<feature type="domain" description="BPTI/Kunitz inhibitor" evidence="3">
    <location>
        <begin position="170"/>
        <end position="220"/>
    </location>
</feature>
<dbReference type="PANTHER" id="PTHR46751:SF1">
    <property type="entry name" value="WAP FOUR-DISULFIDE CORE DOMAIN PROTEIN 6A"/>
    <property type="match status" value="1"/>
</dbReference>
<dbReference type="SUPFAM" id="SSF57256">
    <property type="entry name" value="Elafin-like"/>
    <property type="match status" value="1"/>
</dbReference>
<evidence type="ECO:0000256" key="2">
    <source>
        <dbReference type="ARBA" id="ARBA00038506"/>
    </source>
</evidence>
<keyword evidence="1" id="KW-1015">Disulfide bond</keyword>
<dbReference type="Gene3D" id="4.10.410.10">
    <property type="entry name" value="Pancreatic trypsin inhibitor Kunitz domain"/>
    <property type="match status" value="1"/>
</dbReference>
<organism evidence="5 6">
    <name type="scientific">Toxocara canis</name>
    <name type="common">Canine roundworm</name>
    <dbReference type="NCBI Taxonomy" id="6265"/>
    <lineage>
        <taxon>Eukaryota</taxon>
        <taxon>Metazoa</taxon>
        <taxon>Ecdysozoa</taxon>
        <taxon>Nematoda</taxon>
        <taxon>Chromadorea</taxon>
        <taxon>Rhabditida</taxon>
        <taxon>Spirurina</taxon>
        <taxon>Ascaridomorpha</taxon>
        <taxon>Ascaridoidea</taxon>
        <taxon>Toxocaridae</taxon>
        <taxon>Toxocara</taxon>
    </lineage>
</organism>
<dbReference type="InterPro" id="IPR008197">
    <property type="entry name" value="WAP_dom"/>
</dbReference>
<dbReference type="AlphaFoldDB" id="A0A0B2VX70"/>
<proteinExistence type="inferred from homology"/>
<comment type="caution">
    <text evidence="5">The sequence shown here is derived from an EMBL/GenBank/DDBJ whole genome shotgun (WGS) entry which is preliminary data.</text>
</comment>
<dbReference type="PROSITE" id="PS51390">
    <property type="entry name" value="WAP"/>
    <property type="match status" value="1"/>
</dbReference>
<dbReference type="PANTHER" id="PTHR46751">
    <property type="entry name" value="EPPIN"/>
    <property type="match status" value="1"/>
</dbReference>
<dbReference type="InterPro" id="IPR002223">
    <property type="entry name" value="Kunitz_BPTI"/>
</dbReference>
<dbReference type="GO" id="GO:0005576">
    <property type="term" value="C:extracellular region"/>
    <property type="evidence" value="ECO:0007669"/>
    <property type="project" value="InterPro"/>
</dbReference>
<dbReference type="Pfam" id="PF00095">
    <property type="entry name" value="WAP"/>
    <property type="match status" value="1"/>
</dbReference>
<accession>A0A0B2VX70</accession>
<dbReference type="SMART" id="SM00131">
    <property type="entry name" value="KU"/>
    <property type="match status" value="1"/>
</dbReference>
<dbReference type="Gene3D" id="4.10.75.10">
    <property type="entry name" value="Elafin-like"/>
    <property type="match status" value="1"/>
</dbReference>
<gene>
    <name evidence="5" type="ORF">Tcan_15879</name>
</gene>
<dbReference type="OMA" id="IDICEYY"/>
<dbReference type="InterPro" id="IPR020901">
    <property type="entry name" value="Prtase_inh_Kunz-CS"/>
</dbReference>
<dbReference type="Proteomes" id="UP000031036">
    <property type="component" value="Unassembled WGS sequence"/>
</dbReference>
<keyword evidence="6" id="KW-1185">Reference proteome</keyword>
<evidence type="ECO:0000313" key="6">
    <source>
        <dbReference type="Proteomes" id="UP000031036"/>
    </source>
</evidence>
<dbReference type="Pfam" id="PF00014">
    <property type="entry name" value="Kunitz_BPTI"/>
    <property type="match status" value="1"/>
</dbReference>
<evidence type="ECO:0000256" key="1">
    <source>
        <dbReference type="ARBA" id="ARBA00023157"/>
    </source>
</evidence>
<sequence length="279" mass="29435">MSPLNAALFGMLIAILEKPEVIRSNPMDMCEYWTLIDELDEHPECVQSTTTKSTTTSPSPPPTCSSSAALVQCTQDPETCPQSGQACIRSDGKKCCQAVTRGIPVSEINAKPGSCPTPLGISVLHETAVGCWLDSGCPGIQKCCIEPNPTSNSATRICRDPVGVRSTSICNLPLAVGTCTATSLRFYYDSSSGNCKKFHYSGCGGNANNFQSLASCQATCAASGVMGAPLCPAESNIGLNCFIKHTDACTTDSDCLGRENNLQPSCCQTSCGHKICYLF</sequence>
<evidence type="ECO:0000313" key="5">
    <source>
        <dbReference type="EMBL" id="KHN85932.1"/>
    </source>
</evidence>
<name>A0A0B2VX70_TOXCA</name>
<dbReference type="PROSITE" id="PS00280">
    <property type="entry name" value="BPTI_KUNITZ_1"/>
    <property type="match status" value="1"/>
</dbReference>
<dbReference type="OrthoDB" id="4473401at2759"/>
<reference evidence="5 6" key="1">
    <citation type="submission" date="2014-11" db="EMBL/GenBank/DDBJ databases">
        <title>Genetic blueprint of the zoonotic pathogen Toxocara canis.</title>
        <authorList>
            <person name="Zhu X.-Q."/>
            <person name="Korhonen P.K."/>
            <person name="Cai H."/>
            <person name="Young N.D."/>
            <person name="Nejsum P."/>
            <person name="von Samson-Himmelstjerna G."/>
            <person name="Boag P.R."/>
            <person name="Tan P."/>
            <person name="Li Q."/>
            <person name="Min J."/>
            <person name="Yang Y."/>
            <person name="Wang X."/>
            <person name="Fang X."/>
            <person name="Hall R.S."/>
            <person name="Hofmann A."/>
            <person name="Sternberg P.W."/>
            <person name="Jex A.R."/>
            <person name="Gasser R.B."/>
        </authorList>
    </citation>
    <scope>NUCLEOTIDE SEQUENCE [LARGE SCALE GENOMIC DNA]</scope>
    <source>
        <strain evidence="5">PN_DK_2014</strain>
    </source>
</reference>
<evidence type="ECO:0000259" key="3">
    <source>
        <dbReference type="PROSITE" id="PS50279"/>
    </source>
</evidence>
<protein>
    <submittedName>
        <fullName evidence="5">Protease inhibitor bitisilin-1</fullName>
    </submittedName>
</protein>
<dbReference type="PRINTS" id="PR00759">
    <property type="entry name" value="BASICPTASE"/>
</dbReference>
<dbReference type="CDD" id="cd00109">
    <property type="entry name" value="Kunitz-type"/>
    <property type="match status" value="1"/>
</dbReference>
<dbReference type="SUPFAM" id="SSF57362">
    <property type="entry name" value="BPTI-like"/>
    <property type="match status" value="1"/>
</dbReference>
<comment type="similarity">
    <text evidence="2">Belongs to the venom Kunitz-type family. 03 (sub-Kunitz) subfamily.</text>
</comment>
<dbReference type="SMART" id="SM00217">
    <property type="entry name" value="WAP"/>
    <property type="match status" value="1"/>
</dbReference>
<feature type="domain" description="WAP" evidence="4">
    <location>
        <begin position="108"/>
        <end position="162"/>
    </location>
</feature>
<dbReference type="GO" id="GO:0004867">
    <property type="term" value="F:serine-type endopeptidase inhibitor activity"/>
    <property type="evidence" value="ECO:0007669"/>
    <property type="project" value="InterPro"/>
</dbReference>
<dbReference type="PROSITE" id="PS50279">
    <property type="entry name" value="BPTI_KUNITZ_2"/>
    <property type="match status" value="1"/>
</dbReference>
<dbReference type="InterPro" id="IPR036645">
    <property type="entry name" value="Elafin-like_sf"/>
</dbReference>
<dbReference type="InterPro" id="IPR051388">
    <property type="entry name" value="Serpin_venom_toxin"/>
</dbReference>